<keyword evidence="2" id="KW-1185">Reference proteome</keyword>
<dbReference type="EMBL" id="CP034563">
    <property type="protein sequence ID" value="AZQ64725.1"/>
    <property type="molecule type" value="Genomic_DNA"/>
</dbReference>
<dbReference type="PROSITE" id="PS51257">
    <property type="entry name" value="PROKAR_LIPOPROTEIN"/>
    <property type="match status" value="1"/>
</dbReference>
<sequence>MKSKLSLLIIILIISCNNETKNQELNSILNSHLEHSLISRGNNFPDFNPYKDNVDLFLISLHKGIPTNSFKNKVNWNDSILNKRIELLLEKNWVNKRNNKLYPSIFIASHIEGLQLYEFSNKVSEQIANSIEQEIPEIKTEYLKTDISNKLDFKEMSFLILSDVLLDSWQIENVERKFLKKKQRPFRNGKHYYYSIMENKNTSQDVFGIYGNMMDSNDTISYNIYGNRQTLVDFNKLDELIKNCDVVINEKDYDIFSDIANQYLPKLLSILENNQTYFEKVYTQMNYDKEITFDEFFIWWYHFIYTNTTNILNKRKLLTIPPNGNFEYISTK</sequence>
<dbReference type="RefSeq" id="WP_126618713.1">
    <property type="nucleotide sequence ID" value="NZ_CP034563.1"/>
</dbReference>
<proteinExistence type="predicted"/>
<organism evidence="1 2">
    <name type="scientific">Flammeovirga pectinis</name>
    <dbReference type="NCBI Taxonomy" id="2494373"/>
    <lineage>
        <taxon>Bacteria</taxon>
        <taxon>Pseudomonadati</taxon>
        <taxon>Bacteroidota</taxon>
        <taxon>Cytophagia</taxon>
        <taxon>Cytophagales</taxon>
        <taxon>Flammeovirgaceae</taxon>
        <taxon>Flammeovirga</taxon>
    </lineage>
</organism>
<gene>
    <name evidence="1" type="ORF">EI427_21105</name>
</gene>
<dbReference type="KEGG" id="fll:EI427_21105"/>
<name>A0A3Q9FS11_9BACT</name>
<reference evidence="1 2" key="1">
    <citation type="submission" date="2018-12" db="EMBL/GenBank/DDBJ databases">
        <title>Flammeovirga pectinis sp. nov., isolated from the gut of the Korean scallop, Patinopecten yessoensis.</title>
        <authorList>
            <person name="Bae J.-W."/>
            <person name="Jeong Y.-S."/>
            <person name="Kang W."/>
        </authorList>
    </citation>
    <scope>NUCLEOTIDE SEQUENCE [LARGE SCALE GENOMIC DNA]</scope>
    <source>
        <strain evidence="1 2">L12M1</strain>
    </source>
</reference>
<accession>A0A3Q9FS11</accession>
<dbReference type="Proteomes" id="UP000267268">
    <property type="component" value="Chromosome 2"/>
</dbReference>
<evidence type="ECO:0000313" key="2">
    <source>
        <dbReference type="Proteomes" id="UP000267268"/>
    </source>
</evidence>
<dbReference type="AlphaFoldDB" id="A0A3Q9FS11"/>
<evidence type="ECO:0000313" key="1">
    <source>
        <dbReference type="EMBL" id="AZQ64725.1"/>
    </source>
</evidence>
<protein>
    <submittedName>
        <fullName evidence="1">Uncharacterized protein</fullName>
    </submittedName>
</protein>
<dbReference type="OrthoDB" id="1336061at2"/>